<evidence type="ECO:0000259" key="8">
    <source>
        <dbReference type="Pfam" id="PF01694"/>
    </source>
</evidence>
<name>A0A5A9W5J6_9GAMM</name>
<feature type="transmembrane region" description="Helical" evidence="7">
    <location>
        <begin position="7"/>
        <end position="26"/>
    </location>
</feature>
<accession>A0A5A9W5J6</accession>
<evidence type="ECO:0000256" key="1">
    <source>
        <dbReference type="ARBA" id="ARBA00004141"/>
    </source>
</evidence>
<evidence type="ECO:0000256" key="3">
    <source>
        <dbReference type="ARBA" id="ARBA00022519"/>
    </source>
</evidence>
<feature type="transmembrane region" description="Helical" evidence="7">
    <location>
        <begin position="98"/>
        <end position="116"/>
    </location>
</feature>
<dbReference type="Gene3D" id="1.20.1540.10">
    <property type="entry name" value="Rhomboid-like"/>
    <property type="match status" value="1"/>
</dbReference>
<evidence type="ECO:0000256" key="5">
    <source>
        <dbReference type="ARBA" id="ARBA00022989"/>
    </source>
</evidence>
<dbReference type="AlphaFoldDB" id="A0A5A9W5J6"/>
<dbReference type="InterPro" id="IPR022764">
    <property type="entry name" value="Peptidase_S54_rhomboid_dom"/>
</dbReference>
<keyword evidence="9" id="KW-0645">Protease</keyword>
<comment type="subcellular location">
    <subcellularLocation>
        <location evidence="1">Membrane</location>
        <topology evidence="1">Multi-pass membrane protein</topology>
    </subcellularLocation>
</comment>
<evidence type="ECO:0000256" key="2">
    <source>
        <dbReference type="ARBA" id="ARBA00022475"/>
    </source>
</evidence>
<evidence type="ECO:0000313" key="9">
    <source>
        <dbReference type="EMBL" id="KAA0875724.1"/>
    </source>
</evidence>
<dbReference type="EMBL" id="SMRS01000002">
    <property type="protein sequence ID" value="KAA0875724.1"/>
    <property type="molecule type" value="Genomic_DNA"/>
</dbReference>
<feature type="transmembrane region" description="Helical" evidence="7">
    <location>
        <begin position="174"/>
        <end position="197"/>
    </location>
</feature>
<comment type="caution">
    <text evidence="9">The sequence shown here is derived from an EMBL/GenBank/DDBJ whole genome shotgun (WGS) entry which is preliminary data.</text>
</comment>
<dbReference type="InterPro" id="IPR035952">
    <property type="entry name" value="Rhomboid-like_sf"/>
</dbReference>
<dbReference type="GO" id="GO:0004252">
    <property type="term" value="F:serine-type endopeptidase activity"/>
    <property type="evidence" value="ECO:0007669"/>
    <property type="project" value="InterPro"/>
</dbReference>
<dbReference type="SUPFAM" id="SSF144091">
    <property type="entry name" value="Rhomboid-like"/>
    <property type="match status" value="1"/>
</dbReference>
<dbReference type="RefSeq" id="WP_149390028.1">
    <property type="nucleotide sequence ID" value="NZ_SMRS01000002.1"/>
</dbReference>
<protein>
    <submittedName>
        <fullName evidence="9">Rhomboid family intramembrane serine protease</fullName>
    </submittedName>
</protein>
<dbReference type="GO" id="GO:0006508">
    <property type="term" value="P:proteolysis"/>
    <property type="evidence" value="ECO:0007669"/>
    <property type="project" value="UniProtKB-KW"/>
</dbReference>
<dbReference type="GO" id="GO:0016020">
    <property type="term" value="C:membrane"/>
    <property type="evidence" value="ECO:0007669"/>
    <property type="project" value="UniProtKB-SubCell"/>
</dbReference>
<keyword evidence="10" id="KW-1185">Reference proteome</keyword>
<evidence type="ECO:0000256" key="4">
    <source>
        <dbReference type="ARBA" id="ARBA00022692"/>
    </source>
</evidence>
<dbReference type="OrthoDB" id="9778341at2"/>
<dbReference type="Proteomes" id="UP000325302">
    <property type="component" value="Unassembled WGS sequence"/>
</dbReference>
<keyword evidence="2" id="KW-1003">Cell membrane</keyword>
<organism evidence="9 10">
    <name type="scientific">Nitrincola tapanii</name>
    <dbReference type="NCBI Taxonomy" id="1708751"/>
    <lineage>
        <taxon>Bacteria</taxon>
        <taxon>Pseudomonadati</taxon>
        <taxon>Pseudomonadota</taxon>
        <taxon>Gammaproteobacteria</taxon>
        <taxon>Oceanospirillales</taxon>
        <taxon>Oceanospirillaceae</taxon>
        <taxon>Nitrincola</taxon>
    </lineage>
</organism>
<evidence type="ECO:0000313" key="10">
    <source>
        <dbReference type="Proteomes" id="UP000325302"/>
    </source>
</evidence>
<keyword evidence="4 7" id="KW-0812">Transmembrane</keyword>
<feature type="transmembrane region" description="Helical" evidence="7">
    <location>
        <begin position="64"/>
        <end position="86"/>
    </location>
</feature>
<evidence type="ECO:0000256" key="7">
    <source>
        <dbReference type="SAM" id="Phobius"/>
    </source>
</evidence>
<dbReference type="PANTHER" id="PTHR43066">
    <property type="entry name" value="RHOMBOID-RELATED PROTEIN"/>
    <property type="match status" value="1"/>
</dbReference>
<feature type="transmembrane region" description="Helical" evidence="7">
    <location>
        <begin position="147"/>
        <end position="168"/>
    </location>
</feature>
<keyword evidence="5 7" id="KW-1133">Transmembrane helix</keyword>
<feature type="domain" description="Peptidase S54 rhomboid" evidence="8">
    <location>
        <begin position="59"/>
        <end position="200"/>
    </location>
</feature>
<evidence type="ECO:0000256" key="6">
    <source>
        <dbReference type="ARBA" id="ARBA00023136"/>
    </source>
</evidence>
<dbReference type="Pfam" id="PF01694">
    <property type="entry name" value="Rhomboid"/>
    <property type="match status" value="1"/>
</dbReference>
<gene>
    <name evidence="9" type="ORF">E1H14_03275</name>
</gene>
<feature type="transmembrane region" description="Helical" evidence="7">
    <location>
        <begin position="122"/>
        <end position="140"/>
    </location>
</feature>
<dbReference type="PANTHER" id="PTHR43066:SF26">
    <property type="entry name" value="RHOMBOID PROTEASE GLPG"/>
    <property type="match status" value="1"/>
</dbReference>
<keyword evidence="6 7" id="KW-0472">Membrane</keyword>
<proteinExistence type="predicted"/>
<keyword evidence="9" id="KW-0378">Hydrolase</keyword>
<keyword evidence="3" id="KW-0997">Cell inner membrane</keyword>
<reference evidence="9 10" key="1">
    <citation type="submission" date="2019-03" db="EMBL/GenBank/DDBJ databases">
        <title>Nitrincola sp. nov. isolated from an Indian soda lake.</title>
        <authorList>
            <person name="Joshi A."/>
            <person name="Thite S.V."/>
            <person name="Joseph N."/>
            <person name="Dhotre D."/>
            <person name="Moorthy M."/>
            <person name="Shouche Y.S."/>
        </authorList>
    </citation>
    <scope>NUCLEOTIDE SEQUENCE [LARGE SCALE GENOMIC DNA]</scope>
    <source>
        <strain evidence="9 10">MEB193</strain>
    </source>
</reference>
<sequence length="206" mass="23639">MRWQTHWLSLSLILSGLFVSLLIGWGDQREMMAQLSFTEFQQEGQRLLYRSASSLWEQHQYWRLLTPTFMHFSEMHLVFNALWIWVLGSRIELKQGTWVFFSLFLFSAISSNWAQFSVSGPLFGGLSGVVYALLGYTWLWDKLQKRAVFDLPPALMGFMLIWLALGYTDLLQTIGLGAVANTAHLIGLIAGLIFAFLGHRILRLFA</sequence>